<name>W2URV5_9FLAO</name>
<proteinExistence type="predicted"/>
<evidence type="ECO:0000313" key="2">
    <source>
        <dbReference type="Proteomes" id="UP000018850"/>
    </source>
</evidence>
<organism evidence="1 2">
    <name type="scientific">Zhouia amylolytica AD3</name>
    <dbReference type="NCBI Taxonomy" id="1286632"/>
    <lineage>
        <taxon>Bacteria</taxon>
        <taxon>Pseudomonadati</taxon>
        <taxon>Bacteroidota</taxon>
        <taxon>Flavobacteriia</taxon>
        <taxon>Flavobacteriales</taxon>
        <taxon>Flavobacteriaceae</taxon>
        <taxon>Zhouia</taxon>
    </lineage>
</organism>
<reference evidence="1 2" key="2">
    <citation type="journal article" date="2016" name="Genome Announc.">
        <title>Draft Genome Sequence of Zhouia amylolytica AD3, Isolated from Tidal Flat Sediment.</title>
        <authorList>
            <person name="Jia B."/>
            <person name="Jin H.M."/>
            <person name="Lee H.J."/>
            <person name="Jeon C.O."/>
        </authorList>
    </citation>
    <scope>NUCLEOTIDE SEQUENCE [LARGE SCALE GENOMIC DNA]</scope>
    <source>
        <strain evidence="1 2">AD3</strain>
    </source>
</reference>
<dbReference type="Proteomes" id="UP000018850">
    <property type="component" value="Unassembled WGS sequence"/>
</dbReference>
<reference evidence="2" key="1">
    <citation type="submission" date="2013-11" db="EMBL/GenBank/DDBJ databases">
        <title>Draft genome sequence from a member of Zhouia, isolated tidal flat.</title>
        <authorList>
            <person name="Jin H."/>
            <person name="Jeon C.O."/>
        </authorList>
    </citation>
    <scope>NUCLEOTIDE SEQUENCE [LARGE SCALE GENOMIC DNA]</scope>
    <source>
        <strain evidence="2">AD3</strain>
    </source>
</reference>
<protein>
    <submittedName>
        <fullName evidence="1">Uncharacterized protein</fullName>
    </submittedName>
</protein>
<evidence type="ECO:0000313" key="1">
    <source>
        <dbReference type="EMBL" id="ETN96689.1"/>
    </source>
</evidence>
<keyword evidence="2" id="KW-1185">Reference proteome</keyword>
<dbReference type="STRING" id="376730.SAMN04487906_2200"/>
<sequence length="67" mass="7613">MVFATGVTSVEQANIILEKLLLHDGVKQANFDMEDVDNILRVVSSGITEREIEQILLQQRLWCRTLA</sequence>
<comment type="caution">
    <text evidence="1">The sequence shown here is derived from an EMBL/GenBank/DDBJ whole genome shotgun (WGS) entry which is preliminary data.</text>
</comment>
<dbReference type="AlphaFoldDB" id="W2URV5"/>
<accession>W2URV5</accession>
<gene>
    <name evidence="1" type="ORF">P278_01150</name>
</gene>
<dbReference type="eggNOG" id="ENOG502ZUDK">
    <property type="taxonomic scope" value="Bacteria"/>
</dbReference>
<dbReference type="EMBL" id="AYXY01000001">
    <property type="protein sequence ID" value="ETN96689.1"/>
    <property type="molecule type" value="Genomic_DNA"/>
</dbReference>